<dbReference type="InParanoid" id="B7G6S1"/>
<feature type="chain" id="PRO_5002855488" evidence="1">
    <location>
        <begin position="29"/>
        <end position="438"/>
    </location>
</feature>
<protein>
    <submittedName>
        <fullName evidence="2">Uncharacterized protein</fullName>
    </submittedName>
</protein>
<feature type="signal peptide" evidence="1">
    <location>
        <begin position="1"/>
        <end position="28"/>
    </location>
</feature>
<evidence type="ECO:0000256" key="1">
    <source>
        <dbReference type="SAM" id="SignalP"/>
    </source>
</evidence>
<dbReference type="HOGENOM" id="CLU_626244_0_0_1"/>
<dbReference type="OrthoDB" id="413746at2759"/>
<gene>
    <name evidence="2" type="ORF">PHATRDRAFT_48332</name>
</gene>
<evidence type="ECO:0000313" key="3">
    <source>
        <dbReference type="Proteomes" id="UP000000759"/>
    </source>
</evidence>
<keyword evidence="3" id="KW-1185">Reference proteome</keyword>
<name>B7G6S1_PHATC</name>
<sequence length="438" mass="50671">MKRARHLHNPIVVILVSVLYLTLYGTFADQENGDWKPFVKETHDAHLFEPSTIAAVNSASAFPKPTRVIDDTATVIVEPTFGTHRPEEDAIFAYAEGYKLSYYMMFLETLTASGFRGDVVLAIAEQRIVREDVVDYLNTYTQGDPEKPAVVVYQMPLDCDGEPNNQRRVTRLGDTDAVLIILQSSRFFWVDELRHVTRTAHDPREGRVVATIRYEWYWIWSLRYNTHSWLMLLDARDSYFQSNPFISLPRETHPDREDGLLYLFGENTEATRLGSSTKNLKWIRNGYGEATLKALEDKPTICSGSTMGEQIAIETYLRAMVNEHDEASVRMTGSDQGFHNYLYYSNKLSQADSIRKIIVWEQGRGIINNLGALRTKELKAWGNYNPKTHEVYQWDGATLSPVVHQWDRDKDLHSWMNGHMHKKWKAEWEERKRQAKNQ</sequence>
<keyword evidence="1" id="KW-0732">Signal</keyword>
<dbReference type="eggNOG" id="ENOG502S6N3">
    <property type="taxonomic scope" value="Eukaryota"/>
</dbReference>
<reference evidence="3" key="2">
    <citation type="submission" date="2008-08" db="EMBL/GenBank/DDBJ databases">
        <authorList>
            <consortium name="Diatom Consortium"/>
            <person name="Grigoriev I."/>
            <person name="Grimwood J."/>
            <person name="Kuo A."/>
            <person name="Otillar R.P."/>
            <person name="Salamov A."/>
            <person name="Detter J.C."/>
            <person name="Lindquist E."/>
            <person name="Shapiro H."/>
            <person name="Lucas S."/>
            <person name="Glavina del Rio T."/>
            <person name="Pitluck S."/>
            <person name="Rokhsar D."/>
            <person name="Bowler C."/>
        </authorList>
    </citation>
    <scope>GENOME REANNOTATION</scope>
    <source>
        <strain evidence="3">CCAP 1055/1</strain>
    </source>
</reference>
<dbReference type="AlphaFoldDB" id="B7G6S1"/>
<dbReference type="EMBL" id="CM000619">
    <property type="protein sequence ID" value="EEC45642.1"/>
    <property type="molecule type" value="Genomic_DNA"/>
</dbReference>
<dbReference type="GeneID" id="7203553"/>
<organism evidence="2 3">
    <name type="scientific">Phaeodactylum tricornutum (strain CCAP 1055/1)</name>
    <dbReference type="NCBI Taxonomy" id="556484"/>
    <lineage>
        <taxon>Eukaryota</taxon>
        <taxon>Sar</taxon>
        <taxon>Stramenopiles</taxon>
        <taxon>Ochrophyta</taxon>
        <taxon>Bacillariophyta</taxon>
        <taxon>Bacillariophyceae</taxon>
        <taxon>Bacillariophycidae</taxon>
        <taxon>Naviculales</taxon>
        <taxon>Phaeodactylaceae</taxon>
        <taxon>Phaeodactylum</taxon>
    </lineage>
</organism>
<dbReference type="PaxDb" id="2850-Phatr48332"/>
<accession>B7G6S1</accession>
<dbReference type="KEGG" id="pti:PHATRDRAFT_48332"/>
<proteinExistence type="predicted"/>
<dbReference type="RefSeq" id="XP_002182906.1">
    <property type="nucleotide sequence ID" value="XM_002182870.1"/>
</dbReference>
<dbReference type="Proteomes" id="UP000000759">
    <property type="component" value="Chromosome 17"/>
</dbReference>
<reference evidence="2 3" key="1">
    <citation type="journal article" date="2008" name="Nature">
        <title>The Phaeodactylum genome reveals the evolutionary history of diatom genomes.</title>
        <authorList>
            <person name="Bowler C."/>
            <person name="Allen A.E."/>
            <person name="Badger J.H."/>
            <person name="Grimwood J."/>
            <person name="Jabbari K."/>
            <person name="Kuo A."/>
            <person name="Maheswari U."/>
            <person name="Martens C."/>
            <person name="Maumus F."/>
            <person name="Otillar R.P."/>
            <person name="Rayko E."/>
            <person name="Salamov A."/>
            <person name="Vandepoele K."/>
            <person name="Beszteri B."/>
            <person name="Gruber A."/>
            <person name="Heijde M."/>
            <person name="Katinka M."/>
            <person name="Mock T."/>
            <person name="Valentin K."/>
            <person name="Verret F."/>
            <person name="Berges J.A."/>
            <person name="Brownlee C."/>
            <person name="Cadoret J.P."/>
            <person name="Chiovitti A."/>
            <person name="Choi C.J."/>
            <person name="Coesel S."/>
            <person name="De Martino A."/>
            <person name="Detter J.C."/>
            <person name="Durkin C."/>
            <person name="Falciatore A."/>
            <person name="Fournet J."/>
            <person name="Haruta M."/>
            <person name="Huysman M.J."/>
            <person name="Jenkins B.D."/>
            <person name="Jiroutova K."/>
            <person name="Jorgensen R.E."/>
            <person name="Joubert Y."/>
            <person name="Kaplan A."/>
            <person name="Kroger N."/>
            <person name="Kroth P.G."/>
            <person name="La Roche J."/>
            <person name="Lindquist E."/>
            <person name="Lommer M."/>
            <person name="Martin-Jezequel V."/>
            <person name="Lopez P.J."/>
            <person name="Lucas S."/>
            <person name="Mangogna M."/>
            <person name="McGinnis K."/>
            <person name="Medlin L.K."/>
            <person name="Montsant A."/>
            <person name="Oudot-Le Secq M.P."/>
            <person name="Napoli C."/>
            <person name="Obornik M."/>
            <person name="Parker M.S."/>
            <person name="Petit J.L."/>
            <person name="Porcel B.M."/>
            <person name="Poulsen N."/>
            <person name="Robison M."/>
            <person name="Rychlewski L."/>
            <person name="Rynearson T.A."/>
            <person name="Schmutz J."/>
            <person name="Shapiro H."/>
            <person name="Siaut M."/>
            <person name="Stanley M."/>
            <person name="Sussman M.R."/>
            <person name="Taylor A.R."/>
            <person name="Vardi A."/>
            <person name="von Dassow P."/>
            <person name="Vyverman W."/>
            <person name="Willis A."/>
            <person name="Wyrwicz L.S."/>
            <person name="Rokhsar D.S."/>
            <person name="Weissenbach J."/>
            <person name="Armbrust E.V."/>
            <person name="Green B.R."/>
            <person name="Van de Peer Y."/>
            <person name="Grigoriev I.V."/>
        </authorList>
    </citation>
    <scope>NUCLEOTIDE SEQUENCE [LARGE SCALE GENOMIC DNA]</scope>
    <source>
        <strain evidence="2 3">CCAP 1055/1</strain>
    </source>
</reference>
<evidence type="ECO:0000313" key="2">
    <source>
        <dbReference type="EMBL" id="EEC45642.1"/>
    </source>
</evidence>